<protein>
    <recommendedName>
        <fullName evidence="5">EF-hand domain-containing protein</fullName>
    </recommendedName>
</protein>
<proteinExistence type="predicted"/>
<evidence type="ECO:0000313" key="7">
    <source>
        <dbReference type="Proteomes" id="UP001345963"/>
    </source>
</evidence>
<dbReference type="SMART" id="SM00054">
    <property type="entry name" value="EFh"/>
    <property type="match status" value="2"/>
</dbReference>
<dbReference type="InterPro" id="IPR027417">
    <property type="entry name" value="P-loop_NTPase"/>
</dbReference>
<sequence length="580" mass="66103">MAAFTAPCPDINTAGCSMAQITCQRKGSSDNLCARDSDLRRSGNSDDGQNTILEKTHEFFQMCDIENKGFITCRDMQRLNGELPLSAEELENVFDMLDSDGNGFLTLEEFSSGFSGFLFGRRISVDDVMGEKNLSKSLPEVLYQSQWEEGPGRRGEDDEEKHFAMLMESLGASSILENPAEVRTLWAKLRRDEPHLLSNFEHFLARVTAQIREANQEKREMESALKRKAATHDDEIQHLYEEMEQQIKSEKDKIVLQDYERFLSRSKDLELQLSSKEKELEHLFQKQRRLECQCQELHSEQHVTKVENVKLKQTNDDLARELELISQELTLAQEQLSLLQEQSTRLHEEKEMEIYKLTEGLQRERASLLKQLDLLREMNKHLRDERDMSFQKPKSTKQTLKQRSLIDGVKQTSTDVFKSEDEEELTSTALRQTLVNGLYQPSISAEASGRFQRIISIEEDHLPYLLIESQTENALQEFAEGERGSGSEDGVDMMSAVYGRSSPLQLQQSEESVEERQIPSSPRGQPVGKETSINEEGVLSAPDRLFKIVLVGNSSVGKTSLLQRFCDDRFHPGTCATVGT</sequence>
<evidence type="ECO:0000256" key="4">
    <source>
        <dbReference type="SAM" id="MobiDB-lite"/>
    </source>
</evidence>
<dbReference type="InterPro" id="IPR011992">
    <property type="entry name" value="EF-hand-dom_pair"/>
</dbReference>
<accession>A0ABU7BPC0</accession>
<gene>
    <name evidence="6" type="ORF">ATANTOWER_008207</name>
</gene>
<feature type="coiled-coil region" evidence="3">
    <location>
        <begin position="204"/>
        <end position="385"/>
    </location>
</feature>
<dbReference type="Pfam" id="PF13499">
    <property type="entry name" value="EF-hand_7"/>
    <property type="match status" value="1"/>
</dbReference>
<dbReference type="InterPro" id="IPR002048">
    <property type="entry name" value="EF_hand_dom"/>
</dbReference>
<feature type="region of interest" description="Disordered" evidence="4">
    <location>
        <begin position="502"/>
        <end position="536"/>
    </location>
</feature>
<dbReference type="PROSITE" id="PS51419">
    <property type="entry name" value="RAB"/>
    <property type="match status" value="1"/>
</dbReference>
<dbReference type="CDD" id="cd00051">
    <property type="entry name" value="EFh"/>
    <property type="match status" value="1"/>
</dbReference>
<evidence type="ECO:0000259" key="5">
    <source>
        <dbReference type="PROSITE" id="PS50222"/>
    </source>
</evidence>
<dbReference type="PROSITE" id="PS00018">
    <property type="entry name" value="EF_HAND_1"/>
    <property type="match status" value="1"/>
</dbReference>
<organism evidence="6 7">
    <name type="scientific">Ataeniobius toweri</name>
    <dbReference type="NCBI Taxonomy" id="208326"/>
    <lineage>
        <taxon>Eukaryota</taxon>
        <taxon>Metazoa</taxon>
        <taxon>Chordata</taxon>
        <taxon>Craniata</taxon>
        <taxon>Vertebrata</taxon>
        <taxon>Euteleostomi</taxon>
        <taxon>Actinopterygii</taxon>
        <taxon>Neopterygii</taxon>
        <taxon>Teleostei</taxon>
        <taxon>Neoteleostei</taxon>
        <taxon>Acanthomorphata</taxon>
        <taxon>Ovalentaria</taxon>
        <taxon>Atherinomorphae</taxon>
        <taxon>Cyprinodontiformes</taxon>
        <taxon>Goodeidae</taxon>
        <taxon>Ataeniobius</taxon>
    </lineage>
</organism>
<dbReference type="EMBL" id="JAHUTI010060982">
    <property type="protein sequence ID" value="MED6252188.1"/>
    <property type="molecule type" value="Genomic_DNA"/>
</dbReference>
<reference evidence="6 7" key="1">
    <citation type="submission" date="2021-07" db="EMBL/GenBank/DDBJ databases">
        <authorList>
            <person name="Palmer J.M."/>
        </authorList>
    </citation>
    <scope>NUCLEOTIDE SEQUENCE [LARGE SCALE GENOMIC DNA]</scope>
    <source>
        <strain evidence="6 7">AT_MEX2019</strain>
        <tissue evidence="6">Muscle</tissue>
    </source>
</reference>
<keyword evidence="2" id="KW-0106">Calcium</keyword>
<feature type="domain" description="EF-hand" evidence="5">
    <location>
        <begin position="85"/>
        <end position="120"/>
    </location>
</feature>
<keyword evidence="1" id="KW-0479">Metal-binding</keyword>
<dbReference type="Gene3D" id="3.40.50.300">
    <property type="entry name" value="P-loop containing nucleotide triphosphate hydrolases"/>
    <property type="match status" value="1"/>
</dbReference>
<dbReference type="SUPFAM" id="SSF47473">
    <property type="entry name" value="EF-hand"/>
    <property type="match status" value="1"/>
</dbReference>
<dbReference type="PROSITE" id="PS50222">
    <property type="entry name" value="EF_HAND_2"/>
    <property type="match status" value="1"/>
</dbReference>
<evidence type="ECO:0000256" key="2">
    <source>
        <dbReference type="ARBA" id="ARBA00022837"/>
    </source>
</evidence>
<name>A0ABU7BPC0_9TELE</name>
<keyword evidence="3" id="KW-0175">Coiled coil</keyword>
<keyword evidence="7" id="KW-1185">Reference proteome</keyword>
<dbReference type="Pfam" id="PF08477">
    <property type="entry name" value="Roc"/>
    <property type="match status" value="1"/>
</dbReference>
<evidence type="ECO:0000313" key="6">
    <source>
        <dbReference type="EMBL" id="MED6252188.1"/>
    </source>
</evidence>
<evidence type="ECO:0000256" key="3">
    <source>
        <dbReference type="SAM" id="Coils"/>
    </source>
</evidence>
<comment type="caution">
    <text evidence="6">The sequence shown here is derived from an EMBL/GenBank/DDBJ whole genome shotgun (WGS) entry which is preliminary data.</text>
</comment>
<dbReference type="Proteomes" id="UP001345963">
    <property type="component" value="Unassembled WGS sequence"/>
</dbReference>
<dbReference type="SUPFAM" id="SSF52540">
    <property type="entry name" value="P-loop containing nucleoside triphosphate hydrolases"/>
    <property type="match status" value="1"/>
</dbReference>
<evidence type="ECO:0000256" key="1">
    <source>
        <dbReference type="ARBA" id="ARBA00022723"/>
    </source>
</evidence>
<dbReference type="InterPro" id="IPR018247">
    <property type="entry name" value="EF_Hand_1_Ca_BS"/>
</dbReference>
<dbReference type="Gene3D" id="1.10.238.10">
    <property type="entry name" value="EF-hand"/>
    <property type="match status" value="1"/>
</dbReference>